<organism evidence="2 3">
    <name type="scientific">Leisingera methylohalidivorans DSM 14336</name>
    <dbReference type="NCBI Taxonomy" id="999552"/>
    <lineage>
        <taxon>Bacteria</taxon>
        <taxon>Pseudomonadati</taxon>
        <taxon>Pseudomonadota</taxon>
        <taxon>Alphaproteobacteria</taxon>
        <taxon>Rhodobacterales</taxon>
        <taxon>Roseobacteraceae</taxon>
        <taxon>Leisingera</taxon>
    </lineage>
</organism>
<dbReference type="PATRIC" id="fig|999552.6.peg.4041"/>
<dbReference type="Proteomes" id="UP000018780">
    <property type="component" value="Chromosome"/>
</dbReference>
<name>V9VZV9_9RHOB</name>
<proteinExistence type="predicted"/>
<keyword evidence="3" id="KW-1185">Reference proteome</keyword>
<reference evidence="2 3" key="1">
    <citation type="submission" date="2013-09" db="EMBL/GenBank/DDBJ databases">
        <authorList>
            <consortium name="DOE Joint Genome Institute"/>
            <person name="Klenk H.-P."/>
            <person name="Huntemann M."/>
            <person name="Han J."/>
            <person name="Chen A."/>
            <person name="Kyrpides N."/>
            <person name="Mavromatis K."/>
            <person name="Markowitz V."/>
            <person name="Palaniappan K."/>
            <person name="Ivanova N."/>
            <person name="Schaumberg A."/>
            <person name="Pati A."/>
            <person name="Liolios K."/>
            <person name="Nordberg H.P."/>
            <person name="Cantor M.N."/>
            <person name="Hua S.X."/>
            <person name="Woyke T."/>
        </authorList>
    </citation>
    <scope>NUCLEOTIDE SEQUENCE [LARGE SCALE GENOMIC DNA]</scope>
    <source>
        <strain evidence="2 3">DSM 14336</strain>
    </source>
</reference>
<dbReference type="STRING" id="999552.METH_20420"/>
<evidence type="ECO:0000256" key="1">
    <source>
        <dbReference type="SAM" id="MobiDB-lite"/>
    </source>
</evidence>
<evidence type="ECO:0000313" key="3">
    <source>
        <dbReference type="Proteomes" id="UP000018780"/>
    </source>
</evidence>
<protein>
    <submittedName>
        <fullName evidence="2">Uncharacterized protein</fullName>
    </submittedName>
</protein>
<dbReference type="EMBL" id="CP006773">
    <property type="protein sequence ID" value="AHD03309.1"/>
    <property type="molecule type" value="Genomic_DNA"/>
</dbReference>
<gene>
    <name evidence="2" type="ORF">METH_20420</name>
</gene>
<feature type="region of interest" description="Disordered" evidence="1">
    <location>
        <begin position="1"/>
        <end position="37"/>
    </location>
</feature>
<dbReference type="AlphaFoldDB" id="V9VZV9"/>
<sequence>MASINAATAGEAFPLPESTRAKEKGRPQRAALKPSGC</sequence>
<evidence type="ECO:0000313" key="2">
    <source>
        <dbReference type="EMBL" id="AHD03309.1"/>
    </source>
</evidence>
<accession>V9VZV9</accession>
<dbReference type="HOGENOM" id="CLU_3345324_0_0_5"/>
<dbReference type="KEGG" id="lmd:METH_20420"/>